<feature type="chain" id="PRO_5015667098" description="Integral membrane protein" evidence="3">
    <location>
        <begin position="26"/>
        <end position="198"/>
    </location>
</feature>
<keyword evidence="3" id="KW-0732">Signal</keyword>
<feature type="compositionally biased region" description="Gly residues" evidence="1">
    <location>
        <begin position="115"/>
        <end position="127"/>
    </location>
</feature>
<keyword evidence="2" id="KW-0472">Membrane</keyword>
<feature type="region of interest" description="Disordered" evidence="1">
    <location>
        <begin position="31"/>
        <end position="56"/>
    </location>
</feature>
<accession>A0A2S9PN50</accession>
<name>A0A2S9PN50_9ACTN</name>
<keyword evidence="2" id="KW-1133">Transmembrane helix</keyword>
<keyword evidence="5" id="KW-1185">Reference proteome</keyword>
<evidence type="ECO:0000256" key="1">
    <source>
        <dbReference type="SAM" id="MobiDB-lite"/>
    </source>
</evidence>
<protein>
    <recommendedName>
        <fullName evidence="6">Integral membrane protein</fullName>
    </recommendedName>
</protein>
<dbReference type="EMBL" id="PVLV01000665">
    <property type="protein sequence ID" value="PRH75810.1"/>
    <property type="molecule type" value="Genomic_DNA"/>
</dbReference>
<evidence type="ECO:0000313" key="5">
    <source>
        <dbReference type="Proteomes" id="UP000239322"/>
    </source>
</evidence>
<feature type="signal peptide" evidence="3">
    <location>
        <begin position="1"/>
        <end position="25"/>
    </location>
</feature>
<feature type="region of interest" description="Disordered" evidence="1">
    <location>
        <begin position="115"/>
        <end position="139"/>
    </location>
</feature>
<feature type="transmembrane region" description="Helical" evidence="2">
    <location>
        <begin position="170"/>
        <end position="188"/>
    </location>
</feature>
<dbReference type="RefSeq" id="WP_105871822.1">
    <property type="nucleotide sequence ID" value="NZ_PVLV01000665.1"/>
</dbReference>
<evidence type="ECO:0000313" key="4">
    <source>
        <dbReference type="EMBL" id="PRH75810.1"/>
    </source>
</evidence>
<evidence type="ECO:0008006" key="6">
    <source>
        <dbReference type="Google" id="ProtNLM"/>
    </source>
</evidence>
<reference evidence="4 5" key="1">
    <citation type="submission" date="2018-03" db="EMBL/GenBank/DDBJ databases">
        <title>Novel Streptomyces sp. from soil.</title>
        <authorList>
            <person name="Tan G.Y.A."/>
            <person name="Lee Z.Y."/>
        </authorList>
    </citation>
    <scope>NUCLEOTIDE SEQUENCE [LARGE SCALE GENOMIC DNA]</scope>
    <source>
        <strain evidence="4 5">ST5x</strain>
    </source>
</reference>
<dbReference type="AlphaFoldDB" id="A0A2S9PN50"/>
<organism evidence="4 5">
    <name type="scientific">Streptomyces solincola</name>
    <dbReference type="NCBI Taxonomy" id="2100817"/>
    <lineage>
        <taxon>Bacteria</taxon>
        <taxon>Bacillati</taxon>
        <taxon>Actinomycetota</taxon>
        <taxon>Actinomycetes</taxon>
        <taxon>Kitasatosporales</taxon>
        <taxon>Streptomycetaceae</taxon>
        <taxon>Streptomyces</taxon>
    </lineage>
</organism>
<dbReference type="Proteomes" id="UP000239322">
    <property type="component" value="Unassembled WGS sequence"/>
</dbReference>
<keyword evidence="2" id="KW-0812">Transmembrane</keyword>
<proteinExistence type="predicted"/>
<gene>
    <name evidence="4" type="ORF">C6N75_28985</name>
</gene>
<evidence type="ECO:0000256" key="3">
    <source>
        <dbReference type="SAM" id="SignalP"/>
    </source>
</evidence>
<dbReference type="OrthoDB" id="4329649at2"/>
<sequence length="198" mass="19505">MRASRALVVAATAGAAIGLCVPVAAATNAPNGGGPNGGSHDRPRNVTVEPSRVHQGGQLAVSASGCSRGGVVSSNAFPRTALTINRSGQSAATPRVYDNATPGQYTLAVRCNDSGGRGGDGGRGGNGFDEDEFGRGGNGEVVTRTFTVIRGRGTEGGLGGSMAPTSAETAVGAGLVASAALGGGLFISRRRRLIGGRA</sequence>
<evidence type="ECO:0000256" key="2">
    <source>
        <dbReference type="SAM" id="Phobius"/>
    </source>
</evidence>
<comment type="caution">
    <text evidence="4">The sequence shown here is derived from an EMBL/GenBank/DDBJ whole genome shotgun (WGS) entry which is preliminary data.</text>
</comment>